<comment type="function">
    <text evidence="9">Involved in protein export. Acts as a chaperone by maintaining the newly synthesized protein in an open conformation. Functions as a peptidyl-prolyl cis-trans isomerase.</text>
</comment>
<dbReference type="GO" id="GO:0043022">
    <property type="term" value="F:ribosome binding"/>
    <property type="evidence" value="ECO:0007669"/>
    <property type="project" value="TreeGrafter"/>
</dbReference>
<evidence type="ECO:0000256" key="7">
    <source>
        <dbReference type="ARBA" id="ARBA00023235"/>
    </source>
</evidence>
<dbReference type="Gene3D" id="3.30.70.1050">
    <property type="entry name" value="Trigger factor ribosome-binding domain"/>
    <property type="match status" value="1"/>
</dbReference>
<comment type="catalytic activity">
    <reaction evidence="1 9">
        <text>[protein]-peptidylproline (omega=180) = [protein]-peptidylproline (omega=0)</text>
        <dbReference type="Rhea" id="RHEA:16237"/>
        <dbReference type="Rhea" id="RHEA-COMP:10747"/>
        <dbReference type="Rhea" id="RHEA-COMP:10748"/>
        <dbReference type="ChEBI" id="CHEBI:83833"/>
        <dbReference type="ChEBI" id="CHEBI:83834"/>
        <dbReference type="EC" id="5.2.1.8"/>
    </reaction>
</comment>
<comment type="similarity">
    <text evidence="2 9">Belongs to the FKBP-type PPIase family. Tig subfamily.</text>
</comment>
<feature type="domain" description="Trigger factor ribosome-binding bacterial" evidence="10">
    <location>
        <begin position="4"/>
        <end position="149"/>
    </location>
</feature>
<dbReference type="InterPro" id="IPR036611">
    <property type="entry name" value="Trigger_fac_ribosome-bd_sf"/>
</dbReference>
<evidence type="ECO:0000256" key="3">
    <source>
        <dbReference type="ARBA" id="ARBA00013194"/>
    </source>
</evidence>
<dbReference type="GO" id="GO:0051083">
    <property type="term" value="P:'de novo' cotranslational protein folding"/>
    <property type="evidence" value="ECO:0007669"/>
    <property type="project" value="TreeGrafter"/>
</dbReference>
<feature type="domain" description="Trigger factor C-terminal" evidence="11">
    <location>
        <begin position="270"/>
        <end position="431"/>
    </location>
</feature>
<evidence type="ECO:0000256" key="9">
    <source>
        <dbReference type="HAMAP-Rule" id="MF_00303"/>
    </source>
</evidence>
<dbReference type="EC" id="5.2.1.8" evidence="3 9"/>
<comment type="domain">
    <text evidence="9">Consists of 3 domains; the N-terminus binds the ribosome, the middle domain has PPIase activity, while the C-terminus has intrinsic chaperone activity on its own.</text>
</comment>
<sequence>MVAKKEIEKLENSNVKLTVTIGKADVESVYKKTLDLYIKNAQIPGFRKGKVPASVLETKFGDAVKNDAMADLIEESLKEIFDTIEEKPLGYSQPEMEKMDDFDLSKDFSFTITYDVFPSIKVENLTGVTIEQPQVEITDDDIKKELEEIQERNSIVLDKSDDAKAEKGDIGTFTFCELDGNQEEVAGTKRQDFVFTIGDGLNLYKFDDEVIGMKKGETKVFTREYPKDFNAPELAGKTKTLKVTLTALKTKNVPALDDDLAQDVNEKFKTLEDLKADLKKNLQFTLDKKLEELRNDSLLSQLVEKNPIVLPASMVNAELDSRFRMLARQFQTNEEQLVKLLSSSGQSKEKLQEGWKADVEKALKARLIVETLMKDKNITVSPEEVEAEYKSIAEKANTTVEDIQKHYSDPRMKEYLIDDIKENKLYKDLLENATVKKGKKTTFSELFSSEQ</sequence>
<keyword evidence="7 9" id="KW-0413">Isomerase</keyword>
<dbReference type="SUPFAM" id="SSF109998">
    <property type="entry name" value="Triger factor/SurA peptide-binding domain-like"/>
    <property type="match status" value="1"/>
</dbReference>
<dbReference type="PANTHER" id="PTHR30560">
    <property type="entry name" value="TRIGGER FACTOR CHAPERONE AND PEPTIDYL-PROLYL CIS/TRANS ISOMERASE"/>
    <property type="match status" value="1"/>
</dbReference>
<reference evidence="12" key="2">
    <citation type="journal article" date="2021" name="PeerJ">
        <title>Extensive microbial diversity within the chicken gut microbiome revealed by metagenomics and culture.</title>
        <authorList>
            <person name="Gilroy R."/>
            <person name="Ravi A."/>
            <person name="Getino M."/>
            <person name="Pursley I."/>
            <person name="Horton D.L."/>
            <person name="Alikhan N.F."/>
            <person name="Baker D."/>
            <person name="Gharbi K."/>
            <person name="Hall N."/>
            <person name="Watson M."/>
            <person name="Adriaenssens E.M."/>
            <person name="Foster-Nyarko E."/>
            <person name="Jarju S."/>
            <person name="Secka A."/>
            <person name="Antonio M."/>
            <person name="Oren A."/>
            <person name="Chaudhuri R.R."/>
            <person name="La Ragione R."/>
            <person name="Hildebrand F."/>
            <person name="Pallen M.J."/>
        </authorList>
    </citation>
    <scope>NUCLEOTIDE SEQUENCE</scope>
    <source>
        <strain evidence="12">10532</strain>
    </source>
</reference>
<evidence type="ECO:0000256" key="1">
    <source>
        <dbReference type="ARBA" id="ARBA00000971"/>
    </source>
</evidence>
<dbReference type="InterPro" id="IPR008880">
    <property type="entry name" value="Trigger_fac_C"/>
</dbReference>
<keyword evidence="9" id="KW-0132">Cell division</keyword>
<comment type="caution">
    <text evidence="12">The sequence shown here is derived from an EMBL/GenBank/DDBJ whole genome shotgun (WGS) entry which is preliminary data.</text>
</comment>
<name>A0A9D9HNH3_9SPIR</name>
<proteinExistence type="inferred from homology"/>
<keyword evidence="6 9" id="KW-0143">Chaperone</keyword>
<evidence type="ECO:0000256" key="6">
    <source>
        <dbReference type="ARBA" id="ARBA00023186"/>
    </source>
</evidence>
<dbReference type="Pfam" id="PF05697">
    <property type="entry name" value="Trigger_N"/>
    <property type="match status" value="1"/>
</dbReference>
<keyword evidence="9" id="KW-0131">Cell cycle</keyword>
<dbReference type="GO" id="GO:0015031">
    <property type="term" value="P:protein transport"/>
    <property type="evidence" value="ECO:0007669"/>
    <property type="project" value="UniProtKB-UniRule"/>
</dbReference>
<evidence type="ECO:0000256" key="2">
    <source>
        <dbReference type="ARBA" id="ARBA00005464"/>
    </source>
</evidence>
<dbReference type="HAMAP" id="MF_00303">
    <property type="entry name" value="Trigger_factor_Tig"/>
    <property type="match status" value="1"/>
</dbReference>
<evidence type="ECO:0000256" key="4">
    <source>
        <dbReference type="ARBA" id="ARBA00016902"/>
    </source>
</evidence>
<dbReference type="GO" id="GO:0044183">
    <property type="term" value="F:protein folding chaperone"/>
    <property type="evidence" value="ECO:0007669"/>
    <property type="project" value="TreeGrafter"/>
</dbReference>
<keyword evidence="9" id="KW-0963">Cytoplasm</keyword>
<dbReference type="InterPro" id="IPR027304">
    <property type="entry name" value="Trigger_fact/SurA_dom_sf"/>
</dbReference>
<evidence type="ECO:0000256" key="8">
    <source>
        <dbReference type="ARBA" id="ARBA00029986"/>
    </source>
</evidence>
<evidence type="ECO:0000259" key="11">
    <source>
        <dbReference type="Pfam" id="PF05698"/>
    </source>
</evidence>
<dbReference type="Pfam" id="PF05698">
    <property type="entry name" value="Trigger_C"/>
    <property type="match status" value="1"/>
</dbReference>
<dbReference type="Gene3D" id="3.10.50.40">
    <property type="match status" value="1"/>
</dbReference>
<dbReference type="AlphaFoldDB" id="A0A9D9HNH3"/>
<dbReference type="InterPro" id="IPR008881">
    <property type="entry name" value="Trigger_fac_ribosome-bd_bac"/>
</dbReference>
<dbReference type="InterPro" id="IPR037041">
    <property type="entry name" value="Trigger_fac_C_sf"/>
</dbReference>
<keyword evidence="5 9" id="KW-0697">Rotamase</keyword>
<dbReference type="PANTHER" id="PTHR30560:SF3">
    <property type="entry name" value="TRIGGER FACTOR-LIKE PROTEIN TIG, CHLOROPLASTIC"/>
    <property type="match status" value="1"/>
</dbReference>
<dbReference type="SUPFAM" id="SSF102735">
    <property type="entry name" value="Trigger factor ribosome-binding domain"/>
    <property type="match status" value="1"/>
</dbReference>
<gene>
    <name evidence="9 12" type="primary">tig</name>
    <name evidence="12" type="ORF">IAA81_02150</name>
</gene>
<dbReference type="NCBIfam" id="TIGR00115">
    <property type="entry name" value="tig"/>
    <property type="match status" value="1"/>
</dbReference>
<reference evidence="12" key="1">
    <citation type="submission" date="2020-10" db="EMBL/GenBank/DDBJ databases">
        <authorList>
            <person name="Gilroy R."/>
        </authorList>
    </citation>
    <scope>NUCLEOTIDE SEQUENCE</scope>
    <source>
        <strain evidence="12">10532</strain>
    </source>
</reference>
<dbReference type="InterPro" id="IPR005215">
    <property type="entry name" value="Trig_fac"/>
</dbReference>
<evidence type="ECO:0000259" key="10">
    <source>
        <dbReference type="Pfam" id="PF05697"/>
    </source>
</evidence>
<dbReference type="GO" id="GO:0051301">
    <property type="term" value="P:cell division"/>
    <property type="evidence" value="ECO:0007669"/>
    <property type="project" value="UniProtKB-KW"/>
</dbReference>
<dbReference type="PIRSF" id="PIRSF003095">
    <property type="entry name" value="Trigger_factor"/>
    <property type="match status" value="1"/>
</dbReference>
<dbReference type="EMBL" id="JADIMM010000023">
    <property type="protein sequence ID" value="MBO8457014.1"/>
    <property type="molecule type" value="Genomic_DNA"/>
</dbReference>
<dbReference type="Gene3D" id="1.10.3120.10">
    <property type="entry name" value="Trigger factor, C-terminal domain"/>
    <property type="match status" value="1"/>
</dbReference>
<protein>
    <recommendedName>
        <fullName evidence="4 9">Trigger factor</fullName>
        <shortName evidence="9">TF</shortName>
        <ecNumber evidence="3 9">5.2.1.8</ecNumber>
    </recommendedName>
    <alternativeName>
        <fullName evidence="8 9">PPIase</fullName>
    </alternativeName>
</protein>
<comment type="subcellular location">
    <subcellularLocation>
        <location evidence="9">Cytoplasm</location>
    </subcellularLocation>
    <text evidence="9">About half TF is bound to the ribosome near the polypeptide exit tunnel while the other half is free in the cytoplasm.</text>
</comment>
<dbReference type="GO" id="GO:0043335">
    <property type="term" value="P:protein unfolding"/>
    <property type="evidence" value="ECO:0007669"/>
    <property type="project" value="TreeGrafter"/>
</dbReference>
<dbReference type="InterPro" id="IPR046357">
    <property type="entry name" value="PPIase_dom_sf"/>
</dbReference>
<evidence type="ECO:0000313" key="13">
    <source>
        <dbReference type="Proteomes" id="UP000823638"/>
    </source>
</evidence>
<dbReference type="Proteomes" id="UP000823638">
    <property type="component" value="Unassembled WGS sequence"/>
</dbReference>
<evidence type="ECO:0000313" key="12">
    <source>
        <dbReference type="EMBL" id="MBO8457014.1"/>
    </source>
</evidence>
<dbReference type="GO" id="GO:0003755">
    <property type="term" value="F:peptidyl-prolyl cis-trans isomerase activity"/>
    <property type="evidence" value="ECO:0007669"/>
    <property type="project" value="UniProtKB-UniRule"/>
</dbReference>
<accession>A0A9D9HNH3</accession>
<dbReference type="SUPFAM" id="SSF54534">
    <property type="entry name" value="FKBP-like"/>
    <property type="match status" value="1"/>
</dbReference>
<dbReference type="GO" id="GO:0005737">
    <property type="term" value="C:cytoplasm"/>
    <property type="evidence" value="ECO:0007669"/>
    <property type="project" value="UniProtKB-SubCell"/>
</dbReference>
<organism evidence="12 13">
    <name type="scientific">Candidatus Gallitreponema excrementavium</name>
    <dbReference type="NCBI Taxonomy" id="2840840"/>
    <lineage>
        <taxon>Bacteria</taxon>
        <taxon>Pseudomonadati</taxon>
        <taxon>Spirochaetota</taxon>
        <taxon>Spirochaetia</taxon>
        <taxon>Spirochaetales</taxon>
        <taxon>Candidatus Gallitreponema</taxon>
    </lineage>
</organism>
<evidence type="ECO:0000256" key="5">
    <source>
        <dbReference type="ARBA" id="ARBA00023110"/>
    </source>
</evidence>